<dbReference type="PROSITE" id="PS00012">
    <property type="entry name" value="PHOSPHOPANTETHEINE"/>
    <property type="match status" value="1"/>
</dbReference>
<evidence type="ECO:0000256" key="7">
    <source>
        <dbReference type="ARBA" id="ARBA00023268"/>
    </source>
</evidence>
<dbReference type="PANTHER" id="PTHR43775:SF51">
    <property type="entry name" value="INACTIVE PHENOLPHTHIOCEROL SYNTHESIS POLYKETIDE SYNTHASE TYPE I PKS1-RELATED"/>
    <property type="match status" value="1"/>
</dbReference>
<dbReference type="Pfam" id="PF16197">
    <property type="entry name" value="KAsynt_C_assoc"/>
    <property type="match status" value="1"/>
</dbReference>
<evidence type="ECO:0000256" key="5">
    <source>
        <dbReference type="ARBA" id="ARBA00022679"/>
    </source>
</evidence>
<dbReference type="InterPro" id="IPR018201">
    <property type="entry name" value="Ketoacyl_synth_AS"/>
</dbReference>
<feature type="domain" description="PKS/mFAS DH" evidence="12">
    <location>
        <begin position="970"/>
        <end position="1265"/>
    </location>
</feature>
<dbReference type="InterPro" id="IPR009081">
    <property type="entry name" value="PP-bd_ACP"/>
</dbReference>
<dbReference type="InterPro" id="IPR015083">
    <property type="entry name" value="NorB/c/GfsB-D-like_docking"/>
</dbReference>
<dbReference type="Pfam" id="PF22953">
    <property type="entry name" value="SpnB_Rossmann"/>
    <property type="match status" value="1"/>
</dbReference>
<dbReference type="InterPro" id="IPR016035">
    <property type="entry name" value="Acyl_Trfase/lysoPLipase"/>
</dbReference>
<sequence>MIESWELCDPLAGKYRKFPGYRRRVLTMTNDHKKPKNDEQKLREYLNKVMADLRRTQGRLRSVEAREHEPVAVIGMACRYPGGVQSPDELWRLVAEGGDGISGFPADRGWDLDGLSLRDPEGRELACAGGFVDGAAEFDAGLFGISPREALAMDPQQRLVLESAYEAFERAGIAPATLRGSRTGVFVGASYTGYGADVGQIPDGLEGYTMTGSANSVVSGRVSYTFGLEGPAVTIDTACSSSLVALHLAVQSLRAGESSLALAGGAMVMPSPMEFVEFSRQRLLAADARCKAFAAAADGTGFSEGAGLVLLERLSDARRNGHRVLAVVRGSAVNQDGASNGLTAPNGPAQQRVIEAALADARLTAGDVDAVEAHGTGTTLGDPIEAQALIATYGREHSADEPLRLGSVKSNIGHTQAAAGVAGVIKMVQALRNGLLPKTLHVDTPTPQVDWSSGGVRLLTEPVPWAAAGQPRRAGVSAFGISGTNAHVVLEEAPAEDAPAAGPERGRPGPAGDVTLWPVSGRTGPALRAQAERLSAHLQEHPGPSAADVGLTLALSREALDHRGVVLATGRGEALSGLDALAQGDPAPQVLTGVANVRGRVAFVFPGQGSQWAGMAAELLESSPVFAERLAECDAALRPYVDWSVADVVRGGEEAAPLDDVVVVQASLWAVMVSLAAVWRSVGVEPAAVIGHSQGEIAAAAVSGALSLGDAAKVVVLRARAIAGSLSGRGGMVSLSLPADDVRTRIGPWGGRISVASVNGPSSTVVSGEPEALDELLALCGSDGTRARRVPVDYASHCAQVDAVREQVLDVLEDIEPRASEIPFYSTVTGAPIDTTELDAEYWVTNLRRTVRFDATVRALLADGFRFFVESSAHPVLTVGLQETFEDCGKDAVALGTLRRGEGGPHRFLTSLAEGHVRGLPVDWQAVLGGTGARRVDLPTYAFQRERHWLEAAATGAGDPAGLGLGATGHPLLGAAVRLADSGDALLTGRLSLRTHPWLADHAISGTAVVPGSAFVELALRAGEAVDCDRLEQLTLDAPLLPPAQGGVRLQVTVASADATGARALSVHARPEDAGFDAPWTRHATGLLTTAPAAPDDAPAAWPPAGAQPVGVTHFYPRLAGAGQSYGPALQGLRAVWRIGKELFAEVTLPEDPAREAGRFGIHPALLDAALQPALLESRSGSLWTQWTGVTLRAVGATTLRVHLRPVGEDGAVTLTVSDTTGALVASADAVAPRTVSAEELRVAGTPLDSLYRVEWTPVPAPGRSADWVVLGDDPLELTDALEESGAYPQTYEGLAALAEALDAGLPAPELAVVACAGPRRTGDTLARDALESTTRLLALLQQWSADERFASSRLLVVTRGAVAARDADAITDLANSPLWGLVRSAQSAHPGRFALLDLDADEGSLAVFPGAVPAVIASGEPQIALRAGAVLVPRMVRAAAAAATAPRWSAEGTVLITGGTGDLGAVLARHLVKQHGVRHLLLASRSGRRAPGAGDLERELTSLGAAVTLASCDVSDRDALGELLAGIPADHPLTGVVHAAGALADAPLEALTPEDVARVFAPKAAAAVHLHELTADAGLSAFVLFSSASGVLGSLAQGNYAAANAFVDALAQARRAEGLAARSLAWGLWAGSGAMGEAADTAKFARAGILPLSEDDGTALFDSAMALDEALLVPVRLDTTALRTRAADGTLPDLLRGLVRAAPARRTADAREERPAAQDLAVRLGAIPAADRHHTLVELVRGHVASVLGHGTPEAIEPDRAFKELGFDSLTALELRNRLQAATGLQLPASLVFDHPTLNATAGFLREQITPEEPAALPPALEELDRLESVLLAVAADDTDTRKKVTTRLHALLSRWNDTGSAEADEDRAVDSATDSELFALLDDELDTP</sequence>
<dbReference type="Gene3D" id="3.40.366.10">
    <property type="entry name" value="Malonyl-Coenzyme A Acyl Carrier Protein, domain 2"/>
    <property type="match status" value="1"/>
</dbReference>
<dbReference type="SMART" id="SM00822">
    <property type="entry name" value="PKS_KR"/>
    <property type="match status" value="1"/>
</dbReference>
<dbReference type="Gene3D" id="3.40.47.10">
    <property type="match status" value="1"/>
</dbReference>
<dbReference type="Pfam" id="PF00698">
    <property type="entry name" value="Acyl_transf_1"/>
    <property type="match status" value="1"/>
</dbReference>
<dbReference type="InterPro" id="IPR036291">
    <property type="entry name" value="NAD(P)-bd_dom_sf"/>
</dbReference>
<dbReference type="CDD" id="cd00833">
    <property type="entry name" value="PKS"/>
    <property type="match status" value="1"/>
</dbReference>
<dbReference type="InterPro" id="IPR050091">
    <property type="entry name" value="PKS_NRPS_Biosynth_Enz"/>
</dbReference>
<evidence type="ECO:0000259" key="12">
    <source>
        <dbReference type="PROSITE" id="PS52019"/>
    </source>
</evidence>
<dbReference type="SMART" id="SM00825">
    <property type="entry name" value="PKS_KS"/>
    <property type="match status" value="1"/>
</dbReference>
<dbReference type="CDD" id="cd08956">
    <property type="entry name" value="KR_3_FAS_SDR_x"/>
    <property type="match status" value="1"/>
</dbReference>
<feature type="active site" description="Proton donor; for dehydratase activity" evidence="9">
    <location>
        <position position="1168"/>
    </location>
</feature>
<dbReference type="Pfam" id="PF14765">
    <property type="entry name" value="PS-DH"/>
    <property type="match status" value="1"/>
</dbReference>
<dbReference type="Gene3D" id="3.10.129.110">
    <property type="entry name" value="Polyketide synthase dehydratase"/>
    <property type="match status" value="1"/>
</dbReference>
<keyword evidence="6" id="KW-0045">Antibiotic biosynthesis</keyword>
<dbReference type="Proteomes" id="UP001500063">
    <property type="component" value="Unassembled WGS sequence"/>
</dbReference>
<feature type="active site" description="Proton acceptor; for dehydratase activity" evidence="9">
    <location>
        <position position="1002"/>
    </location>
</feature>
<dbReference type="InterPro" id="IPR001227">
    <property type="entry name" value="Ac_transferase_dom_sf"/>
</dbReference>
<dbReference type="InterPro" id="IPR006162">
    <property type="entry name" value="Ppantetheine_attach_site"/>
</dbReference>
<evidence type="ECO:0000256" key="8">
    <source>
        <dbReference type="ARBA" id="ARBA00023315"/>
    </source>
</evidence>
<dbReference type="InterPro" id="IPR057326">
    <property type="entry name" value="KR_dom"/>
</dbReference>
<keyword evidence="7" id="KW-0511">Multifunctional enzyme</keyword>
<dbReference type="SUPFAM" id="SSF53901">
    <property type="entry name" value="Thiolase-like"/>
    <property type="match status" value="1"/>
</dbReference>
<dbReference type="Gene3D" id="3.40.50.720">
    <property type="entry name" value="NAD(P)-binding Rossmann-like Domain"/>
    <property type="match status" value="1"/>
</dbReference>
<keyword evidence="4" id="KW-0597">Phosphoprotein</keyword>
<comment type="caution">
    <text evidence="13">The sequence shown here is derived from an EMBL/GenBank/DDBJ whole genome shotgun (WGS) entry which is preliminary data.</text>
</comment>
<evidence type="ECO:0000256" key="3">
    <source>
        <dbReference type="ARBA" id="ARBA00022450"/>
    </source>
</evidence>
<reference evidence="13 14" key="1">
    <citation type="journal article" date="2019" name="Int. J. Syst. Evol. Microbiol.">
        <title>The Global Catalogue of Microorganisms (GCM) 10K type strain sequencing project: providing services to taxonomists for standard genome sequencing and annotation.</title>
        <authorList>
            <consortium name="The Broad Institute Genomics Platform"/>
            <consortium name="The Broad Institute Genome Sequencing Center for Infectious Disease"/>
            <person name="Wu L."/>
            <person name="Ma J."/>
        </authorList>
    </citation>
    <scope>NUCLEOTIDE SEQUENCE [LARGE SCALE GENOMIC DNA]</scope>
    <source>
        <strain evidence="13 14">JCM 4565</strain>
    </source>
</reference>
<dbReference type="InterPro" id="IPR036736">
    <property type="entry name" value="ACP-like_sf"/>
</dbReference>
<dbReference type="InterPro" id="IPR032821">
    <property type="entry name" value="PKS_assoc"/>
</dbReference>
<dbReference type="InterPro" id="IPR049551">
    <property type="entry name" value="PKS_DH_C"/>
</dbReference>
<organism evidence="13 14">
    <name type="scientific">Streptomyces blastmyceticus</name>
    <dbReference type="NCBI Taxonomy" id="68180"/>
    <lineage>
        <taxon>Bacteria</taxon>
        <taxon>Bacillati</taxon>
        <taxon>Actinomycetota</taxon>
        <taxon>Actinomycetes</taxon>
        <taxon>Kitasatosporales</taxon>
        <taxon>Streptomycetaceae</taxon>
        <taxon>Streptomyces</taxon>
    </lineage>
</organism>
<dbReference type="PANTHER" id="PTHR43775">
    <property type="entry name" value="FATTY ACID SYNTHASE"/>
    <property type="match status" value="1"/>
</dbReference>
<dbReference type="Gene3D" id="1.10.1200.10">
    <property type="entry name" value="ACP-like"/>
    <property type="match status" value="1"/>
</dbReference>
<evidence type="ECO:0000313" key="14">
    <source>
        <dbReference type="Proteomes" id="UP001500063"/>
    </source>
</evidence>
<gene>
    <name evidence="13" type="ORF">GCM10010319_41550</name>
</gene>
<feature type="domain" description="Ketosynthase family 3 (KS3)" evidence="11">
    <location>
        <begin position="68"/>
        <end position="492"/>
    </location>
</feature>
<evidence type="ECO:0000256" key="6">
    <source>
        <dbReference type="ARBA" id="ARBA00023194"/>
    </source>
</evidence>
<dbReference type="SUPFAM" id="SSF51735">
    <property type="entry name" value="NAD(P)-binding Rossmann-fold domains"/>
    <property type="match status" value="2"/>
</dbReference>
<keyword evidence="14" id="KW-1185">Reference proteome</keyword>
<dbReference type="SUPFAM" id="SSF47336">
    <property type="entry name" value="ACP-like"/>
    <property type="match status" value="1"/>
</dbReference>
<dbReference type="Pfam" id="PF00109">
    <property type="entry name" value="ketoacyl-synt"/>
    <property type="match status" value="1"/>
</dbReference>
<dbReference type="Pfam" id="PF08990">
    <property type="entry name" value="Docking"/>
    <property type="match status" value="1"/>
</dbReference>
<evidence type="ECO:0000259" key="11">
    <source>
        <dbReference type="PROSITE" id="PS52004"/>
    </source>
</evidence>
<feature type="region of interest" description="C-terminal hotdog fold" evidence="9">
    <location>
        <begin position="1107"/>
        <end position="1265"/>
    </location>
</feature>
<protein>
    <submittedName>
        <fullName evidence="13">Uncharacterized protein</fullName>
    </submittedName>
</protein>
<dbReference type="SUPFAM" id="SSF52151">
    <property type="entry name" value="FabD/lysophospholipase-like"/>
    <property type="match status" value="1"/>
</dbReference>
<dbReference type="SMART" id="SM00826">
    <property type="entry name" value="PKS_DH"/>
    <property type="match status" value="1"/>
</dbReference>
<dbReference type="InterPro" id="IPR020806">
    <property type="entry name" value="PKS_PP-bd"/>
</dbReference>
<dbReference type="InterPro" id="IPR016039">
    <property type="entry name" value="Thiolase-like"/>
</dbReference>
<dbReference type="InterPro" id="IPR016036">
    <property type="entry name" value="Malonyl_transacylase_ACP-bd"/>
</dbReference>
<feature type="region of interest" description="N-terminal hotdog fold" evidence="9">
    <location>
        <begin position="970"/>
        <end position="1095"/>
    </location>
</feature>
<dbReference type="InterPro" id="IPR014030">
    <property type="entry name" value="Ketoacyl_synth_N"/>
</dbReference>
<dbReference type="PROSITE" id="PS50075">
    <property type="entry name" value="CARRIER"/>
    <property type="match status" value="1"/>
</dbReference>
<evidence type="ECO:0000256" key="9">
    <source>
        <dbReference type="PROSITE-ProRule" id="PRU01363"/>
    </source>
</evidence>
<dbReference type="Pfam" id="PF21089">
    <property type="entry name" value="PKS_DH_N"/>
    <property type="match status" value="1"/>
</dbReference>
<accession>A0ABN0XB65</accession>
<dbReference type="PROSITE" id="PS00606">
    <property type="entry name" value="KS3_1"/>
    <property type="match status" value="1"/>
</dbReference>
<name>A0ABN0XB65_9ACTN</name>
<evidence type="ECO:0000259" key="10">
    <source>
        <dbReference type="PROSITE" id="PS50075"/>
    </source>
</evidence>
<keyword evidence="3" id="KW-0596">Phosphopantetheine</keyword>
<dbReference type="SMART" id="SM00827">
    <property type="entry name" value="PKS_AT"/>
    <property type="match status" value="1"/>
</dbReference>
<evidence type="ECO:0000313" key="13">
    <source>
        <dbReference type="EMBL" id="GAA0359853.1"/>
    </source>
</evidence>
<dbReference type="InterPro" id="IPR020841">
    <property type="entry name" value="PKS_Beta-ketoAc_synthase_dom"/>
</dbReference>
<evidence type="ECO:0000256" key="4">
    <source>
        <dbReference type="ARBA" id="ARBA00022553"/>
    </source>
</evidence>
<dbReference type="Pfam" id="PF02801">
    <property type="entry name" value="Ketoacyl-synt_C"/>
    <property type="match status" value="1"/>
</dbReference>
<dbReference type="InterPro" id="IPR055123">
    <property type="entry name" value="SpnB-like_Rossmann"/>
</dbReference>
<dbReference type="InterPro" id="IPR014043">
    <property type="entry name" value="Acyl_transferase_dom"/>
</dbReference>
<dbReference type="InterPro" id="IPR013968">
    <property type="entry name" value="PKS_KR"/>
</dbReference>
<keyword evidence="5" id="KW-0808">Transferase</keyword>
<dbReference type="EMBL" id="BAAABW010000023">
    <property type="protein sequence ID" value="GAA0359853.1"/>
    <property type="molecule type" value="Genomic_DNA"/>
</dbReference>
<dbReference type="Pfam" id="PF08659">
    <property type="entry name" value="KR"/>
    <property type="match status" value="1"/>
</dbReference>
<dbReference type="InterPro" id="IPR049552">
    <property type="entry name" value="PKS_DH_N"/>
</dbReference>
<evidence type="ECO:0000256" key="2">
    <source>
        <dbReference type="ARBA" id="ARBA00004792"/>
    </source>
</evidence>
<dbReference type="PROSITE" id="PS52004">
    <property type="entry name" value="KS3_2"/>
    <property type="match status" value="1"/>
</dbReference>
<dbReference type="InterPro" id="IPR020807">
    <property type="entry name" value="PKS_DH"/>
</dbReference>
<dbReference type="SMART" id="SM00823">
    <property type="entry name" value="PKS_PP"/>
    <property type="match status" value="1"/>
</dbReference>
<evidence type="ECO:0000256" key="1">
    <source>
        <dbReference type="ARBA" id="ARBA00001957"/>
    </source>
</evidence>
<keyword evidence="8" id="KW-0012">Acyltransferase</keyword>
<feature type="domain" description="Carrier" evidence="10">
    <location>
        <begin position="1735"/>
        <end position="1810"/>
    </location>
</feature>
<proteinExistence type="predicted"/>
<dbReference type="SMART" id="SM01294">
    <property type="entry name" value="PKS_PP_betabranch"/>
    <property type="match status" value="1"/>
</dbReference>
<dbReference type="PROSITE" id="PS52019">
    <property type="entry name" value="PKS_MFAS_DH"/>
    <property type="match status" value="1"/>
</dbReference>
<dbReference type="InterPro" id="IPR049900">
    <property type="entry name" value="PKS_mFAS_DH"/>
</dbReference>
<dbReference type="InterPro" id="IPR014031">
    <property type="entry name" value="Ketoacyl_synth_C"/>
</dbReference>
<dbReference type="Gene3D" id="3.30.70.3290">
    <property type="match status" value="1"/>
</dbReference>
<comment type="pathway">
    <text evidence="2">Antibiotic biosynthesis.</text>
</comment>
<comment type="cofactor">
    <cofactor evidence="1">
        <name>pantetheine 4'-phosphate</name>
        <dbReference type="ChEBI" id="CHEBI:47942"/>
    </cofactor>
</comment>
<dbReference type="SUPFAM" id="SSF55048">
    <property type="entry name" value="Probable ACP-binding domain of malonyl-CoA ACP transacylase"/>
    <property type="match status" value="1"/>
</dbReference>
<dbReference type="InterPro" id="IPR042104">
    <property type="entry name" value="PKS_dehydratase_sf"/>
</dbReference>
<dbReference type="Pfam" id="PF00550">
    <property type="entry name" value="PP-binding"/>
    <property type="match status" value="1"/>
</dbReference>